<evidence type="ECO:0000256" key="1">
    <source>
        <dbReference type="ARBA" id="ARBA00022723"/>
    </source>
</evidence>
<dbReference type="InterPro" id="IPR013087">
    <property type="entry name" value="Znf_C2H2_type"/>
</dbReference>
<evidence type="ECO:0000256" key="4">
    <source>
        <dbReference type="ARBA" id="ARBA00022833"/>
    </source>
</evidence>
<accession>A0A6A4GEH9</accession>
<dbReference type="Gene3D" id="3.30.160.60">
    <property type="entry name" value="Classic Zinc Finger"/>
    <property type="match status" value="1"/>
</dbReference>
<dbReference type="SUPFAM" id="SSF57667">
    <property type="entry name" value="beta-beta-alpha zinc fingers"/>
    <property type="match status" value="1"/>
</dbReference>
<dbReference type="PROSITE" id="PS50157">
    <property type="entry name" value="ZINC_FINGER_C2H2_2"/>
    <property type="match status" value="1"/>
</dbReference>
<evidence type="ECO:0000256" key="5">
    <source>
        <dbReference type="PROSITE-ProRule" id="PRU00042"/>
    </source>
</evidence>
<organism evidence="8 9">
    <name type="scientific">Gymnopus androsaceus JB14</name>
    <dbReference type="NCBI Taxonomy" id="1447944"/>
    <lineage>
        <taxon>Eukaryota</taxon>
        <taxon>Fungi</taxon>
        <taxon>Dikarya</taxon>
        <taxon>Basidiomycota</taxon>
        <taxon>Agaricomycotina</taxon>
        <taxon>Agaricomycetes</taxon>
        <taxon>Agaricomycetidae</taxon>
        <taxon>Agaricales</taxon>
        <taxon>Marasmiineae</taxon>
        <taxon>Omphalotaceae</taxon>
        <taxon>Gymnopus</taxon>
    </lineage>
</organism>
<feature type="compositionally biased region" description="Basic residues" evidence="6">
    <location>
        <begin position="51"/>
        <end position="64"/>
    </location>
</feature>
<dbReference type="OrthoDB" id="3437960at2759"/>
<dbReference type="InterPro" id="IPR036236">
    <property type="entry name" value="Znf_C2H2_sf"/>
</dbReference>
<keyword evidence="1" id="KW-0479">Metal-binding</keyword>
<evidence type="ECO:0000313" key="8">
    <source>
        <dbReference type="EMBL" id="KAE9383847.1"/>
    </source>
</evidence>
<sequence length="121" mass="13866">MPPKKISPEISEPKHEEDPLYPFDLHVAASRCPEYMPPKKTVASPKVLAASRRRRGPSKQGTRLHKCPHCCETFTARHNLTRYRPYRCDACGLSFGTKHVLKRHQKTCQMHASTSLTHYVN</sequence>
<dbReference type="FunFam" id="3.30.160.60:FF:000100">
    <property type="entry name" value="Zinc finger 45-like"/>
    <property type="match status" value="1"/>
</dbReference>
<keyword evidence="4" id="KW-0862">Zinc</keyword>
<dbReference type="GO" id="GO:0008270">
    <property type="term" value="F:zinc ion binding"/>
    <property type="evidence" value="ECO:0007669"/>
    <property type="project" value="UniProtKB-KW"/>
</dbReference>
<evidence type="ECO:0000256" key="3">
    <source>
        <dbReference type="ARBA" id="ARBA00022771"/>
    </source>
</evidence>
<evidence type="ECO:0000256" key="6">
    <source>
        <dbReference type="SAM" id="MobiDB-lite"/>
    </source>
</evidence>
<keyword evidence="3 5" id="KW-0863">Zinc-finger</keyword>
<feature type="region of interest" description="Disordered" evidence="6">
    <location>
        <begin position="36"/>
        <end position="64"/>
    </location>
</feature>
<evidence type="ECO:0000313" key="9">
    <source>
        <dbReference type="Proteomes" id="UP000799118"/>
    </source>
</evidence>
<dbReference type="EMBL" id="ML770307">
    <property type="protein sequence ID" value="KAE9383847.1"/>
    <property type="molecule type" value="Genomic_DNA"/>
</dbReference>
<keyword evidence="9" id="KW-1185">Reference proteome</keyword>
<dbReference type="AlphaFoldDB" id="A0A6A4GEH9"/>
<evidence type="ECO:0000256" key="2">
    <source>
        <dbReference type="ARBA" id="ARBA00022737"/>
    </source>
</evidence>
<keyword evidence="2" id="KW-0677">Repeat</keyword>
<evidence type="ECO:0000259" key="7">
    <source>
        <dbReference type="PROSITE" id="PS50157"/>
    </source>
</evidence>
<name>A0A6A4GEH9_9AGAR</name>
<feature type="domain" description="C2H2-type" evidence="7">
    <location>
        <begin position="86"/>
        <end position="116"/>
    </location>
</feature>
<dbReference type="Proteomes" id="UP000799118">
    <property type="component" value="Unassembled WGS sequence"/>
</dbReference>
<proteinExistence type="predicted"/>
<protein>
    <recommendedName>
        <fullName evidence="7">C2H2-type domain-containing protein</fullName>
    </recommendedName>
</protein>
<gene>
    <name evidence="8" type="ORF">BT96DRAFT_711265</name>
</gene>
<reference evidence="8" key="1">
    <citation type="journal article" date="2019" name="Environ. Microbiol.">
        <title>Fungal ecological strategies reflected in gene transcription - a case study of two litter decomposers.</title>
        <authorList>
            <person name="Barbi F."/>
            <person name="Kohler A."/>
            <person name="Barry K."/>
            <person name="Baskaran P."/>
            <person name="Daum C."/>
            <person name="Fauchery L."/>
            <person name="Ihrmark K."/>
            <person name="Kuo A."/>
            <person name="LaButti K."/>
            <person name="Lipzen A."/>
            <person name="Morin E."/>
            <person name="Grigoriev I.V."/>
            <person name="Henrissat B."/>
            <person name="Lindahl B."/>
            <person name="Martin F."/>
        </authorList>
    </citation>
    <scope>NUCLEOTIDE SEQUENCE</scope>
    <source>
        <strain evidence="8">JB14</strain>
    </source>
</reference>